<name>A0A1Y3PA06_9BACI</name>
<dbReference type="InterPro" id="IPR028098">
    <property type="entry name" value="Glyco_trans_4-like_N"/>
</dbReference>
<evidence type="ECO:0000313" key="4">
    <source>
        <dbReference type="EMBL" id="OUM84155.1"/>
    </source>
</evidence>
<dbReference type="InterPro" id="IPR001296">
    <property type="entry name" value="Glyco_trans_1"/>
</dbReference>
<organism evidence="4 5">
    <name type="scientific">Bacillus thermozeamaize</name>
    <dbReference type="NCBI Taxonomy" id="230954"/>
    <lineage>
        <taxon>Bacteria</taxon>
        <taxon>Bacillati</taxon>
        <taxon>Bacillota</taxon>
        <taxon>Bacilli</taxon>
        <taxon>Bacillales</taxon>
        <taxon>Bacillaceae</taxon>
        <taxon>Bacillus</taxon>
    </lineage>
</organism>
<dbReference type="PANTHER" id="PTHR12526:SF636">
    <property type="entry name" value="BLL3647 PROTEIN"/>
    <property type="match status" value="1"/>
</dbReference>
<dbReference type="Gene3D" id="3.40.50.2000">
    <property type="entry name" value="Glycogen Phosphorylase B"/>
    <property type="match status" value="2"/>
</dbReference>
<reference evidence="5" key="1">
    <citation type="submission" date="2016-06" db="EMBL/GenBank/DDBJ databases">
        <authorList>
            <person name="Nascimento L."/>
            <person name="Pereira R.V."/>
            <person name="Martins L.F."/>
            <person name="Quaggio R.B."/>
            <person name="Silva A.M."/>
            <person name="Setubal J.C."/>
        </authorList>
    </citation>
    <scope>NUCLEOTIDE SEQUENCE [LARGE SCALE GENOMIC DNA]</scope>
</reference>
<gene>
    <name evidence="4" type="ORF">BAA01_04275</name>
</gene>
<dbReference type="Pfam" id="PF13439">
    <property type="entry name" value="Glyco_transf_4"/>
    <property type="match status" value="1"/>
</dbReference>
<comment type="similarity">
    <text evidence="1">Belongs to the glycosyltransferase group 1 family. Glycosyltransferase 4 subfamily.</text>
</comment>
<dbReference type="Proteomes" id="UP000196475">
    <property type="component" value="Unassembled WGS sequence"/>
</dbReference>
<dbReference type="SUPFAM" id="SSF53756">
    <property type="entry name" value="UDP-Glycosyltransferase/glycogen phosphorylase"/>
    <property type="match status" value="1"/>
</dbReference>
<evidence type="ECO:0008006" key="6">
    <source>
        <dbReference type="Google" id="ProtNLM"/>
    </source>
</evidence>
<dbReference type="PANTHER" id="PTHR12526">
    <property type="entry name" value="GLYCOSYLTRANSFERASE"/>
    <property type="match status" value="1"/>
</dbReference>
<protein>
    <recommendedName>
        <fullName evidence="6">Glycosyltransferase subfamily 4-like N-terminal domain-containing protein</fullName>
    </recommendedName>
</protein>
<proteinExistence type="inferred from homology"/>
<evidence type="ECO:0000256" key="1">
    <source>
        <dbReference type="ARBA" id="ARBA00009481"/>
    </source>
</evidence>
<comment type="caution">
    <text evidence="4">The sequence shown here is derived from an EMBL/GenBank/DDBJ whole genome shotgun (WGS) entry which is preliminary data.</text>
</comment>
<evidence type="ECO:0000259" key="3">
    <source>
        <dbReference type="Pfam" id="PF13439"/>
    </source>
</evidence>
<dbReference type="EMBL" id="LZRT01000142">
    <property type="protein sequence ID" value="OUM84155.1"/>
    <property type="molecule type" value="Genomic_DNA"/>
</dbReference>
<sequence>MPQRQTPKVLMLISGGETGGSRKHVLTLLKELSSQIPIHLVCLIQGPVYEQAMAAGLPVSLVEQASRRDMRVVRELSRRIAEEGYTIFHSHGGRANFVAAALKKERQKTGGNGMPLRFVTTIHSDIHQDYIHQPWWKRLLFTRLNLWALKRFDHYIAVSRTFAQQLTAQGFPAERISVVYNGIDLNDPAPAYSRQQLSEMAGLTLRPEDRLLIMVGRLHPVKDIPLFLKSLSLLLKENRPVKALVVGDGPERESLQQLVYSLDLTSHVRLMGFREDVEALLASADLSVLTSRSESFPYVILESIKAGTPVVATRVGGIPDLLPEECLVEPGDVAGLTATLRALFAHPERLRQLSEQLQRRVREEFSLQTFTARHMAIYREILQ</sequence>
<accession>A0A1Y3PA06</accession>
<dbReference type="Pfam" id="PF00534">
    <property type="entry name" value="Glycos_transf_1"/>
    <property type="match status" value="1"/>
</dbReference>
<feature type="domain" description="Glycosyltransferase subfamily 4-like N-terminal" evidence="3">
    <location>
        <begin position="19"/>
        <end position="186"/>
    </location>
</feature>
<dbReference type="AlphaFoldDB" id="A0A1Y3PA06"/>
<dbReference type="GO" id="GO:0016757">
    <property type="term" value="F:glycosyltransferase activity"/>
    <property type="evidence" value="ECO:0007669"/>
    <property type="project" value="InterPro"/>
</dbReference>
<evidence type="ECO:0000259" key="2">
    <source>
        <dbReference type="Pfam" id="PF00534"/>
    </source>
</evidence>
<evidence type="ECO:0000313" key="5">
    <source>
        <dbReference type="Proteomes" id="UP000196475"/>
    </source>
</evidence>
<feature type="domain" description="Glycosyl transferase family 1" evidence="2">
    <location>
        <begin position="203"/>
        <end position="357"/>
    </location>
</feature>
<dbReference type="CDD" id="cd03801">
    <property type="entry name" value="GT4_PimA-like"/>
    <property type="match status" value="1"/>
</dbReference>